<dbReference type="InterPro" id="IPR036259">
    <property type="entry name" value="MFS_trans_sf"/>
</dbReference>
<keyword evidence="3 5" id="KW-1133">Transmembrane helix</keyword>
<feature type="transmembrane region" description="Helical" evidence="5">
    <location>
        <begin position="290"/>
        <end position="310"/>
    </location>
</feature>
<dbReference type="EMBL" id="BMYV01000001">
    <property type="protein sequence ID" value="GGX63320.1"/>
    <property type="molecule type" value="Genomic_DNA"/>
</dbReference>
<dbReference type="InterPro" id="IPR020846">
    <property type="entry name" value="MFS_dom"/>
</dbReference>
<accession>A0A918KJH2</accession>
<reference evidence="7 8" key="1">
    <citation type="journal article" date="2014" name="Int. J. Syst. Evol. Microbiol.">
        <title>Complete genome sequence of Corynebacterium casei LMG S-19264T (=DSM 44701T), isolated from a smear-ripened cheese.</title>
        <authorList>
            <consortium name="US DOE Joint Genome Institute (JGI-PGF)"/>
            <person name="Walter F."/>
            <person name="Albersmeier A."/>
            <person name="Kalinowski J."/>
            <person name="Ruckert C."/>
        </authorList>
    </citation>
    <scope>NUCLEOTIDE SEQUENCE [LARGE SCALE GENOMIC DNA]</scope>
    <source>
        <strain evidence="7 8">KCTC 23968</strain>
    </source>
</reference>
<feature type="transmembrane region" description="Helical" evidence="5">
    <location>
        <begin position="40"/>
        <end position="61"/>
    </location>
</feature>
<evidence type="ECO:0000256" key="1">
    <source>
        <dbReference type="ARBA" id="ARBA00004141"/>
    </source>
</evidence>
<keyword evidence="4 5" id="KW-0472">Membrane</keyword>
<dbReference type="AlphaFoldDB" id="A0A918KJH2"/>
<feature type="transmembrane region" description="Helical" evidence="5">
    <location>
        <begin position="98"/>
        <end position="119"/>
    </location>
</feature>
<evidence type="ECO:0000256" key="5">
    <source>
        <dbReference type="SAM" id="Phobius"/>
    </source>
</evidence>
<name>A0A918KJH2_9PROT</name>
<proteinExistence type="predicted"/>
<evidence type="ECO:0000256" key="3">
    <source>
        <dbReference type="ARBA" id="ARBA00022989"/>
    </source>
</evidence>
<feature type="transmembrane region" description="Helical" evidence="5">
    <location>
        <begin position="73"/>
        <end position="92"/>
    </location>
</feature>
<dbReference type="InterPro" id="IPR011701">
    <property type="entry name" value="MFS"/>
</dbReference>
<feature type="transmembrane region" description="Helical" evidence="5">
    <location>
        <begin position="131"/>
        <end position="152"/>
    </location>
</feature>
<dbReference type="PROSITE" id="PS50850">
    <property type="entry name" value="MFS"/>
    <property type="match status" value="1"/>
</dbReference>
<feature type="transmembrane region" description="Helical" evidence="5">
    <location>
        <begin position="322"/>
        <end position="343"/>
    </location>
</feature>
<feature type="transmembrane region" description="Helical" evidence="5">
    <location>
        <begin position="158"/>
        <end position="179"/>
    </location>
</feature>
<organism evidence="7 8">
    <name type="scientific">Litorimonas cladophorae</name>
    <dbReference type="NCBI Taxonomy" id="1220491"/>
    <lineage>
        <taxon>Bacteria</taxon>
        <taxon>Pseudomonadati</taxon>
        <taxon>Pseudomonadota</taxon>
        <taxon>Alphaproteobacteria</taxon>
        <taxon>Maricaulales</taxon>
        <taxon>Robiginitomaculaceae</taxon>
    </lineage>
</organism>
<dbReference type="PROSITE" id="PS00216">
    <property type="entry name" value="SUGAR_TRANSPORT_1"/>
    <property type="match status" value="1"/>
</dbReference>
<feature type="transmembrane region" description="Helical" evidence="5">
    <location>
        <begin position="232"/>
        <end position="253"/>
    </location>
</feature>
<feature type="transmembrane region" description="Helical" evidence="5">
    <location>
        <begin position="355"/>
        <end position="373"/>
    </location>
</feature>
<evidence type="ECO:0000256" key="4">
    <source>
        <dbReference type="ARBA" id="ARBA00023136"/>
    </source>
</evidence>
<dbReference type="GO" id="GO:0005886">
    <property type="term" value="C:plasma membrane"/>
    <property type="evidence" value="ECO:0007669"/>
    <property type="project" value="TreeGrafter"/>
</dbReference>
<comment type="subcellular location">
    <subcellularLocation>
        <location evidence="1">Membrane</location>
        <topology evidence="1">Multi-pass membrane protein</topology>
    </subcellularLocation>
</comment>
<comment type="caution">
    <text evidence="7">The sequence shown here is derived from an EMBL/GenBank/DDBJ whole genome shotgun (WGS) entry which is preliminary data.</text>
</comment>
<dbReference type="InterPro" id="IPR047200">
    <property type="entry name" value="MFS_YcaD-like"/>
</dbReference>
<dbReference type="CDD" id="cd17477">
    <property type="entry name" value="MFS_YcaD_like"/>
    <property type="match status" value="1"/>
</dbReference>
<dbReference type="Proteomes" id="UP000600865">
    <property type="component" value="Unassembled WGS sequence"/>
</dbReference>
<evidence type="ECO:0000256" key="2">
    <source>
        <dbReference type="ARBA" id="ARBA00022692"/>
    </source>
</evidence>
<dbReference type="Gene3D" id="1.20.1250.20">
    <property type="entry name" value="MFS general substrate transporter like domains"/>
    <property type="match status" value="2"/>
</dbReference>
<dbReference type="RefSeq" id="WP_189582605.1">
    <property type="nucleotide sequence ID" value="NZ_BMYV01000001.1"/>
</dbReference>
<keyword evidence="2 5" id="KW-0812">Transmembrane</keyword>
<dbReference type="InterPro" id="IPR005829">
    <property type="entry name" value="Sugar_transporter_CS"/>
</dbReference>
<dbReference type="Pfam" id="PF07690">
    <property type="entry name" value="MFS_1"/>
    <property type="match status" value="1"/>
</dbReference>
<gene>
    <name evidence="7" type="ORF">GCM10011309_11620</name>
</gene>
<evidence type="ECO:0000259" key="6">
    <source>
        <dbReference type="PROSITE" id="PS50850"/>
    </source>
</evidence>
<feature type="transmembrane region" description="Helical" evidence="5">
    <location>
        <begin position="265"/>
        <end position="284"/>
    </location>
</feature>
<evidence type="ECO:0000313" key="8">
    <source>
        <dbReference type="Proteomes" id="UP000600865"/>
    </source>
</evidence>
<feature type="transmembrane region" description="Helical" evidence="5">
    <location>
        <begin position="200"/>
        <end position="220"/>
    </location>
</feature>
<dbReference type="PANTHER" id="PTHR23521:SF3">
    <property type="entry name" value="MFS TRANSPORTER"/>
    <property type="match status" value="1"/>
</dbReference>
<protein>
    <submittedName>
        <fullName evidence="7">MFS transporter</fullName>
    </submittedName>
</protein>
<evidence type="ECO:0000313" key="7">
    <source>
        <dbReference type="EMBL" id="GGX63320.1"/>
    </source>
</evidence>
<feature type="domain" description="Major facilitator superfamily (MFS) profile" evidence="6">
    <location>
        <begin position="199"/>
        <end position="419"/>
    </location>
</feature>
<dbReference type="SUPFAM" id="SSF103473">
    <property type="entry name" value="MFS general substrate transporter"/>
    <property type="match status" value="1"/>
</dbReference>
<keyword evidence="8" id="KW-1185">Reference proteome</keyword>
<dbReference type="GO" id="GO:0022857">
    <property type="term" value="F:transmembrane transporter activity"/>
    <property type="evidence" value="ECO:0007669"/>
    <property type="project" value="InterPro"/>
</dbReference>
<dbReference type="PANTHER" id="PTHR23521">
    <property type="entry name" value="TRANSPORTER MFS SUPERFAMILY"/>
    <property type="match status" value="1"/>
</dbReference>
<sequence length="419" mass="44933">MRAVLSSVGTLLISAAVLLAGGGLLSTLIAVRAEIEGFPLIATGLIASFYFAGFIFGCLLTPVLVKRVGHVRVFAALSSLIGACVLAHVLFINVPVWIILRFATGFGFAGLYILIESWINEKTPNEQRGQILSIYRMVDLFAITTGQFMLTLYDPGSFALFSVVAMCVCLAIFPISLSTSQAPVAVTNTSLNIRKLIRTSPLAVAGCLAVGLTNGSFWGMAPVFVQLLGHPIIMVSVFMSVVIFCGAVLQWPVGYLSDKFGRREILILMSLGAIGGGLFLYLMAPKSATLLIIGGIIYGAFGMQIYGLSAAHANDRAEPDEFVAISGGLMLIYGIGSVIGPVISPIIMSVFEPSAMFAFTASVHAVLMLYAIFRVVKRAAPDESADYVTMPRPRSMALILRTDPRNIIKRKRKRNSPPV</sequence>